<dbReference type="Pfam" id="PF04978">
    <property type="entry name" value="MST"/>
    <property type="match status" value="1"/>
</dbReference>
<protein>
    <submittedName>
        <fullName evidence="1">DinB family protein</fullName>
    </submittedName>
</protein>
<evidence type="ECO:0000313" key="2">
    <source>
        <dbReference type="Proteomes" id="UP001432222"/>
    </source>
</evidence>
<dbReference type="Gene3D" id="1.20.120.450">
    <property type="entry name" value="dinb family like domain"/>
    <property type="match status" value="1"/>
</dbReference>
<evidence type="ECO:0000313" key="1">
    <source>
        <dbReference type="EMBL" id="WUQ82830.1"/>
    </source>
</evidence>
<gene>
    <name evidence="1" type="ORF">OHA16_07500</name>
</gene>
<name>A0ABZ1TWU2_9ACTN</name>
<proteinExistence type="predicted"/>
<dbReference type="Proteomes" id="UP001432222">
    <property type="component" value="Chromosome"/>
</dbReference>
<dbReference type="InterPro" id="IPR007061">
    <property type="entry name" value="MST-like"/>
</dbReference>
<accession>A0ABZ1TWU2</accession>
<keyword evidence="2" id="KW-1185">Reference proteome</keyword>
<dbReference type="InterPro" id="IPR034660">
    <property type="entry name" value="DinB/YfiT-like"/>
</dbReference>
<dbReference type="SUPFAM" id="SSF109854">
    <property type="entry name" value="DinB/YfiT-like putative metalloenzymes"/>
    <property type="match status" value="1"/>
</dbReference>
<sequence length="175" mass="19572">MTDAYELADAARTEPPLAAGELATLVGFLDYQRATFAWKCAGLSTEQLRARPLLPSPLSLLGLTRHLAEVERGWFRNVLNGEGHPGFWGGREAEFEADEADPDEAFTVWRGECDRARELVAAAPSLDVLGHYRAPDGEETEYSLRWILTHMIEEYARHNGHADLIREHLDGRTGE</sequence>
<reference evidence="1" key="1">
    <citation type="submission" date="2022-10" db="EMBL/GenBank/DDBJ databases">
        <title>The complete genomes of actinobacterial strains from the NBC collection.</title>
        <authorList>
            <person name="Joergensen T.S."/>
            <person name="Alvarez Arevalo M."/>
            <person name="Sterndorff E.B."/>
            <person name="Faurdal D."/>
            <person name="Vuksanovic O."/>
            <person name="Mourched A.-S."/>
            <person name="Charusanti P."/>
            <person name="Shaw S."/>
            <person name="Blin K."/>
            <person name="Weber T."/>
        </authorList>
    </citation>
    <scope>NUCLEOTIDE SEQUENCE</scope>
    <source>
        <strain evidence="1">NBC_00222</strain>
    </source>
</reference>
<organism evidence="1 2">
    <name type="scientific">Kitasatospora purpeofusca</name>
    <dbReference type="NCBI Taxonomy" id="67352"/>
    <lineage>
        <taxon>Bacteria</taxon>
        <taxon>Bacillati</taxon>
        <taxon>Actinomycetota</taxon>
        <taxon>Actinomycetes</taxon>
        <taxon>Kitasatosporales</taxon>
        <taxon>Streptomycetaceae</taxon>
        <taxon>Kitasatospora</taxon>
    </lineage>
</organism>
<dbReference type="RefSeq" id="WP_328953873.1">
    <property type="nucleotide sequence ID" value="NZ_CP108110.1"/>
</dbReference>
<dbReference type="EMBL" id="CP108110">
    <property type="protein sequence ID" value="WUQ82830.1"/>
    <property type="molecule type" value="Genomic_DNA"/>
</dbReference>